<dbReference type="InterPro" id="IPR010031">
    <property type="entry name" value="FAD_lactone_oxidase-like"/>
</dbReference>
<dbReference type="RefSeq" id="WP_189184211.1">
    <property type="nucleotide sequence ID" value="NZ_BMMM01000001.1"/>
</dbReference>
<reference evidence="4 5" key="1">
    <citation type="journal article" date="2014" name="Int. J. Syst. Evol. Microbiol.">
        <title>Complete genome sequence of Corynebacterium casei LMG S-19264T (=DSM 44701T), isolated from a smear-ripened cheese.</title>
        <authorList>
            <consortium name="US DOE Joint Genome Institute (JGI-PGF)"/>
            <person name="Walter F."/>
            <person name="Albersmeier A."/>
            <person name="Kalinowski J."/>
            <person name="Ruckert C."/>
        </authorList>
    </citation>
    <scope>NUCLEOTIDE SEQUENCE [LARGE SCALE GENOMIC DNA]</scope>
    <source>
        <strain evidence="4 5">CGMCC 4.7111</strain>
    </source>
</reference>
<gene>
    <name evidence="4" type="ORF">GCM10011579_006020</name>
</gene>
<feature type="compositionally biased region" description="Basic and acidic residues" evidence="2">
    <location>
        <begin position="68"/>
        <end position="77"/>
    </location>
</feature>
<dbReference type="AlphaFoldDB" id="A0A918CZ04"/>
<evidence type="ECO:0000256" key="2">
    <source>
        <dbReference type="SAM" id="MobiDB-lite"/>
    </source>
</evidence>
<dbReference type="PROSITE" id="PS51387">
    <property type="entry name" value="FAD_PCMH"/>
    <property type="match status" value="1"/>
</dbReference>
<dbReference type="SUPFAM" id="SSF56176">
    <property type="entry name" value="FAD-binding/transporter-associated domain-like"/>
    <property type="match status" value="1"/>
</dbReference>
<name>A0A918CZ04_9ACTN</name>
<comment type="caution">
    <text evidence="4">The sequence shown here is derived from an EMBL/GenBank/DDBJ whole genome shotgun (WGS) entry which is preliminary data.</text>
</comment>
<dbReference type="Pfam" id="PF01565">
    <property type="entry name" value="FAD_binding_4"/>
    <property type="match status" value="1"/>
</dbReference>
<accession>A0A918CZ04</accession>
<dbReference type="InterPro" id="IPR016166">
    <property type="entry name" value="FAD-bd_PCMH"/>
</dbReference>
<dbReference type="PANTHER" id="PTHR43762:SF1">
    <property type="entry name" value="D-ARABINONO-1,4-LACTONE OXIDASE"/>
    <property type="match status" value="1"/>
</dbReference>
<dbReference type="Gene3D" id="3.30.43.10">
    <property type="entry name" value="Uridine Diphospho-n-acetylenolpyruvylglucosamine Reductase, domain 2"/>
    <property type="match status" value="1"/>
</dbReference>
<evidence type="ECO:0000313" key="4">
    <source>
        <dbReference type="EMBL" id="GGN50843.1"/>
    </source>
</evidence>
<dbReference type="GO" id="GO:0016899">
    <property type="term" value="F:oxidoreductase activity, acting on the CH-OH group of donors, oxygen as acceptor"/>
    <property type="evidence" value="ECO:0007669"/>
    <property type="project" value="InterPro"/>
</dbReference>
<dbReference type="InterPro" id="IPR006094">
    <property type="entry name" value="Oxid_FAD_bind_N"/>
</dbReference>
<dbReference type="EMBL" id="BMMM01000001">
    <property type="protein sequence ID" value="GGN50843.1"/>
    <property type="molecule type" value="Genomic_DNA"/>
</dbReference>
<keyword evidence="1" id="KW-0560">Oxidoreductase</keyword>
<sequence length="89" mass="9581">MAGVWRNWAGNEEARPACVRTPGSTAEVADAVRDAVRDGLRVKAVGAGHSFSPAAVERDVQLRLNRMEGLRSVDPKSGRPARGGRRTGW</sequence>
<evidence type="ECO:0000259" key="3">
    <source>
        <dbReference type="PROSITE" id="PS51387"/>
    </source>
</evidence>
<dbReference type="GO" id="GO:0071949">
    <property type="term" value="F:FAD binding"/>
    <property type="evidence" value="ECO:0007669"/>
    <property type="project" value="InterPro"/>
</dbReference>
<protein>
    <recommendedName>
        <fullName evidence="3">FAD-binding PCMH-type domain-containing protein</fullName>
    </recommendedName>
</protein>
<feature type="region of interest" description="Disordered" evidence="2">
    <location>
        <begin position="68"/>
        <end position="89"/>
    </location>
</feature>
<dbReference type="GO" id="GO:0080049">
    <property type="term" value="F:L-gulono-1,4-lactone dehydrogenase activity"/>
    <property type="evidence" value="ECO:0007669"/>
    <property type="project" value="TreeGrafter"/>
</dbReference>
<dbReference type="Proteomes" id="UP000600365">
    <property type="component" value="Unassembled WGS sequence"/>
</dbReference>
<feature type="domain" description="FAD-binding PCMH-type" evidence="3">
    <location>
        <begin position="12"/>
        <end position="89"/>
    </location>
</feature>
<keyword evidence="5" id="KW-1185">Reference proteome</keyword>
<evidence type="ECO:0000256" key="1">
    <source>
        <dbReference type="ARBA" id="ARBA00023002"/>
    </source>
</evidence>
<evidence type="ECO:0000313" key="5">
    <source>
        <dbReference type="Proteomes" id="UP000600365"/>
    </source>
</evidence>
<organism evidence="4 5">
    <name type="scientific">Streptomyces albiflavescens</name>
    <dbReference type="NCBI Taxonomy" id="1623582"/>
    <lineage>
        <taxon>Bacteria</taxon>
        <taxon>Bacillati</taxon>
        <taxon>Actinomycetota</taxon>
        <taxon>Actinomycetes</taxon>
        <taxon>Kitasatosporales</taxon>
        <taxon>Streptomycetaceae</taxon>
        <taxon>Streptomyces</taxon>
    </lineage>
</organism>
<proteinExistence type="predicted"/>
<dbReference type="InterPro" id="IPR016167">
    <property type="entry name" value="FAD-bd_PCMH_sub1"/>
</dbReference>
<dbReference type="InterPro" id="IPR036318">
    <property type="entry name" value="FAD-bd_PCMH-like_sf"/>
</dbReference>
<dbReference type="PANTHER" id="PTHR43762">
    <property type="entry name" value="L-GULONOLACTONE OXIDASE"/>
    <property type="match status" value="1"/>
</dbReference>